<evidence type="ECO:0000313" key="5">
    <source>
        <dbReference type="Proteomes" id="UP000238479"/>
    </source>
</evidence>
<keyword evidence="5" id="KW-1185">Reference proteome</keyword>
<sequence>MKAKKLSTLFRSAIKYKSSSSSSSAKSLPSPAEDATLKFVSASEDSTRQLSGDIYSILCGGTYPDIQEIDDAESLERELDLPWFPDLSHSAMPLRRKEVSRERKQRFAFGNTQGIRFDKLVDMCANRLGTETTIQVFDKLGRETGVKECNALIKRCIEGARIAPDEVVGEKHMQLAFEIFKSMKEQGFPLEEETYGPFLEYLIDMGMTKEFCFFCRVIKDDNPLSVSRLGYYEMMLWIRVNDEKKIQELCNDIESYDGVNKSILQENYLLALCESDRTKEILKLLESMDITKFSSPDFVARIFKCLGRLLLESFAEKVLLEFKASDCAAGNTSNLIYSYVVGIPNLAVEDVISKFKNLHTKLEVTPSSVSYEKLIIYCCGSLKVHVALELVNEMSEQGLTFSMEALHSILQASSESCDFNLVHQIYSVISRGNLKPNSETFRSMINLCVKMKDYEGAYSMLSDLEKMNLTPTAAMYNAIMAGYFREKNLSGGLKVLKQMKEADVKPDSHTFSHLITNCNSEEDINMYYEEMKRSGIQVTKQVFMALVNAYAACGQFEKAKQVLLDKGIPVKSFNEIKSVLVQALASHGQLSDAFNTYEEIKQAGCSLEPKAVISLIEHLQSDEEALSRLLLLLETLNDPNYWLDGCLRTILYCVRYKHLRPAVNLLEQLRDQVCTDELALEVIFDKVFSFIAESESTSLEFGLDLLHAMKSELGLTPSRKCLDFLLHACVTAKDLQSSLFVWQEYQAAGLPYNTLSFLRMYQALLAAGDRKAAKVLGRKIPKDDPHVRSIIESCTLTYLEKKEEKKKKKKKK</sequence>
<gene>
    <name evidence="4" type="ORF">RchiOBHm_Chr4g0410111</name>
</gene>
<organism evidence="4 5">
    <name type="scientific">Rosa chinensis</name>
    <name type="common">China rose</name>
    <dbReference type="NCBI Taxonomy" id="74649"/>
    <lineage>
        <taxon>Eukaryota</taxon>
        <taxon>Viridiplantae</taxon>
        <taxon>Streptophyta</taxon>
        <taxon>Embryophyta</taxon>
        <taxon>Tracheophyta</taxon>
        <taxon>Spermatophyta</taxon>
        <taxon>Magnoliopsida</taxon>
        <taxon>eudicotyledons</taxon>
        <taxon>Gunneridae</taxon>
        <taxon>Pentapetalae</taxon>
        <taxon>rosids</taxon>
        <taxon>fabids</taxon>
        <taxon>Rosales</taxon>
        <taxon>Rosaceae</taxon>
        <taxon>Rosoideae</taxon>
        <taxon>Rosoideae incertae sedis</taxon>
        <taxon>Rosa</taxon>
    </lineage>
</organism>
<name>A0A2P6QV96_ROSCH</name>
<evidence type="ECO:0000256" key="2">
    <source>
        <dbReference type="PROSITE-ProRule" id="PRU00708"/>
    </source>
</evidence>
<comment type="caution">
    <text evidence="4">The sequence shown here is derived from an EMBL/GenBank/DDBJ whole genome shotgun (WGS) entry which is preliminary data.</text>
</comment>
<evidence type="ECO:0000313" key="4">
    <source>
        <dbReference type="EMBL" id="PRQ38108.1"/>
    </source>
</evidence>
<dbReference type="PROSITE" id="PS51375">
    <property type="entry name" value="PPR"/>
    <property type="match status" value="2"/>
</dbReference>
<dbReference type="OMA" id="CNTIDDS"/>
<dbReference type="PANTHER" id="PTHR47262:SF1">
    <property type="entry name" value="OS02G0132600 PROTEIN"/>
    <property type="match status" value="1"/>
</dbReference>
<dbReference type="InterPro" id="IPR011990">
    <property type="entry name" value="TPR-like_helical_dom_sf"/>
</dbReference>
<protein>
    <submittedName>
        <fullName evidence="4">Putative pentacotripeptide-repeat region of PROPR</fullName>
    </submittedName>
</protein>
<dbReference type="Gene3D" id="1.25.40.10">
    <property type="entry name" value="Tetratricopeptide repeat domain"/>
    <property type="match status" value="4"/>
</dbReference>
<dbReference type="PANTHER" id="PTHR47262">
    <property type="entry name" value="OS02G0132600 PROTEIN"/>
    <property type="match status" value="1"/>
</dbReference>
<evidence type="ECO:0000259" key="3">
    <source>
        <dbReference type="Pfam" id="PF17177"/>
    </source>
</evidence>
<dbReference type="Pfam" id="PF01535">
    <property type="entry name" value="PPR"/>
    <property type="match status" value="2"/>
</dbReference>
<dbReference type="AlphaFoldDB" id="A0A2P6QV96"/>
<feature type="domain" description="PROP1-like PPR" evidence="3">
    <location>
        <begin position="373"/>
        <end position="534"/>
    </location>
</feature>
<dbReference type="InterPro" id="IPR002885">
    <property type="entry name" value="PPR_rpt"/>
</dbReference>
<reference evidence="4 5" key="1">
    <citation type="journal article" date="2018" name="Nat. Genet.">
        <title>The Rosa genome provides new insights in the design of modern roses.</title>
        <authorList>
            <person name="Bendahmane M."/>
        </authorList>
    </citation>
    <scope>NUCLEOTIDE SEQUENCE [LARGE SCALE GENOMIC DNA]</scope>
    <source>
        <strain evidence="5">cv. Old Blush</strain>
    </source>
</reference>
<accession>A0A2P6QV96</accession>
<dbReference type="EMBL" id="PDCK01000042">
    <property type="protein sequence ID" value="PRQ38108.1"/>
    <property type="molecule type" value="Genomic_DNA"/>
</dbReference>
<proteinExistence type="predicted"/>
<dbReference type="Pfam" id="PF17177">
    <property type="entry name" value="PPR_long"/>
    <property type="match status" value="1"/>
</dbReference>
<dbReference type="NCBIfam" id="TIGR00756">
    <property type="entry name" value="PPR"/>
    <property type="match status" value="2"/>
</dbReference>
<dbReference type="Proteomes" id="UP000238479">
    <property type="component" value="Chromosome 4"/>
</dbReference>
<evidence type="ECO:0000256" key="1">
    <source>
        <dbReference type="ARBA" id="ARBA00022737"/>
    </source>
</evidence>
<dbReference type="InterPro" id="IPR033443">
    <property type="entry name" value="PROP1-like_PPR_dom"/>
</dbReference>
<keyword evidence="1" id="KW-0677">Repeat</keyword>
<dbReference type="Gramene" id="PRQ38108">
    <property type="protein sequence ID" value="PRQ38108"/>
    <property type="gene ID" value="RchiOBHm_Chr4g0410111"/>
</dbReference>
<feature type="repeat" description="PPR" evidence="2">
    <location>
        <begin position="437"/>
        <end position="471"/>
    </location>
</feature>
<feature type="repeat" description="PPR" evidence="2">
    <location>
        <begin position="472"/>
        <end position="506"/>
    </location>
</feature>